<dbReference type="AlphaFoldDB" id="A0A4V2YZ45"/>
<dbReference type="Gene3D" id="3.40.50.12580">
    <property type="match status" value="1"/>
</dbReference>
<dbReference type="Proteomes" id="UP000294513">
    <property type="component" value="Unassembled WGS sequence"/>
</dbReference>
<dbReference type="EMBL" id="SMKU01000010">
    <property type="protein sequence ID" value="TDD95627.1"/>
    <property type="molecule type" value="Genomic_DNA"/>
</dbReference>
<comment type="caution">
    <text evidence="1">The sequence shown here is derived from an EMBL/GenBank/DDBJ whole genome shotgun (WGS) entry which is preliminary data.</text>
</comment>
<reference evidence="1 2" key="1">
    <citation type="submission" date="2019-03" db="EMBL/GenBank/DDBJ databases">
        <title>Draft genome sequences of novel Actinobacteria.</title>
        <authorList>
            <person name="Sahin N."/>
            <person name="Ay H."/>
            <person name="Saygin H."/>
        </authorList>
    </citation>
    <scope>NUCLEOTIDE SEQUENCE [LARGE SCALE GENOMIC DNA]</scope>
    <source>
        <strain evidence="1 2">H3C3</strain>
    </source>
</reference>
<protein>
    <submittedName>
        <fullName evidence="1">Uncharacterized protein</fullName>
    </submittedName>
</protein>
<keyword evidence="2" id="KW-1185">Reference proteome</keyword>
<dbReference type="SUPFAM" id="SSF53756">
    <property type="entry name" value="UDP-Glycosyltransferase/glycogen phosphorylase"/>
    <property type="match status" value="1"/>
</dbReference>
<dbReference type="RefSeq" id="WP_131889453.1">
    <property type="nucleotide sequence ID" value="NZ_SMKU01000010.1"/>
</dbReference>
<proteinExistence type="predicted"/>
<dbReference type="InterPro" id="IPR043148">
    <property type="entry name" value="TagF_C"/>
</dbReference>
<accession>A0A4V2YZ45</accession>
<organism evidence="1 2">
    <name type="scientific">Actinomadura rubrisoli</name>
    <dbReference type="NCBI Taxonomy" id="2530368"/>
    <lineage>
        <taxon>Bacteria</taxon>
        <taxon>Bacillati</taxon>
        <taxon>Actinomycetota</taxon>
        <taxon>Actinomycetes</taxon>
        <taxon>Streptosporangiales</taxon>
        <taxon>Thermomonosporaceae</taxon>
        <taxon>Actinomadura</taxon>
    </lineage>
</organism>
<evidence type="ECO:0000313" key="2">
    <source>
        <dbReference type="Proteomes" id="UP000294513"/>
    </source>
</evidence>
<gene>
    <name evidence="1" type="ORF">E1298_04425</name>
</gene>
<dbReference type="OrthoDB" id="3661391at2"/>
<evidence type="ECO:0000313" key="1">
    <source>
        <dbReference type="EMBL" id="TDD95627.1"/>
    </source>
</evidence>
<sequence length="558" mass="60641">MTDADLPPTIRRISAVLPGWRTAQPSLRVLLVIHSATAATRLGDLIPLFQDPRIQLFCTHTSDAMFPYGIDSFIQANEIHQLSWEQATALEFQVAITAGLGDNLHEIKCPILRVPHGNGYNKRWTGDRRPATGDRRPVFGLSEETLKHAGRLVPAAIGLSHDEQFERLAEGCAEALPVAFLAGDPCHDRMIASLPRRLNYRHAFGLRPGQRLITVASTWREDSLFGVDPLFTSRTLRSLPFDGYRVALVLHPNVWASHSAFQIRAWLDESLRAGLILLPPEEGWRAAVVAADWVLSDHGSVSVYAAAAGRPVLLDQSGRGMIDPRSGLGRLFDVAAHLDPHTALEPQLRRAEELRDRTHATAAAMVSSAPGRSLRLIRERLYAMMDESPPGAEPPVLAVDAPAVDGTTPASLWTSVKRTGPREFSVERWPAAVTGAGPGVLIVADHELDHRLAGTADVIWTTREALPADEPTWSASVFEHRPGLTLTLVRDGRHAVLRSRDGRGVKVSLTDSGAAEPVFAVLAERCVSGTRDLAALSPLTLCFGGEQTVSAVFSAISL</sequence>
<name>A0A4V2YZ45_9ACTN</name>